<dbReference type="SUPFAM" id="SSF51556">
    <property type="entry name" value="Metallo-dependent hydrolases"/>
    <property type="match status" value="1"/>
</dbReference>
<accession>A0A1R3SWA8</accession>
<dbReference type="GO" id="GO:0046872">
    <property type="term" value="F:metal ion binding"/>
    <property type="evidence" value="ECO:0007669"/>
    <property type="project" value="UniProtKB-KW"/>
</dbReference>
<dbReference type="Gene3D" id="3.20.20.140">
    <property type="entry name" value="Metal-dependent hydrolases"/>
    <property type="match status" value="1"/>
</dbReference>
<evidence type="ECO:0000313" key="6">
    <source>
        <dbReference type="Proteomes" id="UP000187464"/>
    </source>
</evidence>
<feature type="binding site" evidence="4">
    <location>
        <position position="155"/>
    </location>
    <ligand>
        <name>a divalent metal cation</name>
        <dbReference type="ChEBI" id="CHEBI:60240"/>
        <label>2</label>
    </ligand>
</feature>
<feature type="binding site" evidence="4">
    <location>
        <position position="130"/>
    </location>
    <ligand>
        <name>a divalent metal cation</name>
        <dbReference type="ChEBI" id="CHEBI:60240"/>
        <label>2</label>
    </ligand>
</feature>
<dbReference type="Pfam" id="PF01026">
    <property type="entry name" value="TatD_DNase"/>
    <property type="match status" value="1"/>
</dbReference>
<dbReference type="FunFam" id="3.20.20.140:FF:000005">
    <property type="entry name" value="TatD family hydrolase"/>
    <property type="match status" value="1"/>
</dbReference>
<protein>
    <submittedName>
        <fullName evidence="5">TatD like proteins</fullName>
    </submittedName>
</protein>
<evidence type="ECO:0000256" key="4">
    <source>
        <dbReference type="PIRSR" id="PIRSR005902-1"/>
    </source>
</evidence>
<dbReference type="InterPro" id="IPR032466">
    <property type="entry name" value="Metal_Hydrolase"/>
</dbReference>
<dbReference type="InterPro" id="IPR001130">
    <property type="entry name" value="TatD-like"/>
</dbReference>
<dbReference type="PIRSF" id="PIRSF005902">
    <property type="entry name" value="DNase_TatD"/>
    <property type="match status" value="1"/>
</dbReference>
<dbReference type="Proteomes" id="UP000187464">
    <property type="component" value="Chromosome I"/>
</dbReference>
<dbReference type="CDD" id="cd01310">
    <property type="entry name" value="TatD_DNAse"/>
    <property type="match status" value="1"/>
</dbReference>
<feature type="binding site" evidence="4">
    <location>
        <position position="205"/>
    </location>
    <ligand>
        <name>a divalent metal cation</name>
        <dbReference type="ChEBI" id="CHEBI:60240"/>
        <label>1</label>
    </ligand>
</feature>
<keyword evidence="2 4" id="KW-0479">Metal-binding</keyword>
<dbReference type="GO" id="GO:0016788">
    <property type="term" value="F:hydrolase activity, acting on ester bonds"/>
    <property type="evidence" value="ECO:0007669"/>
    <property type="project" value="InterPro"/>
</dbReference>
<keyword evidence="6" id="KW-1185">Reference proteome</keyword>
<name>A0A1R3SWA8_9BACT</name>
<organism evidence="5 6">
    <name type="scientific">Proteiniphilum saccharofermentans</name>
    <dbReference type="NCBI Taxonomy" id="1642647"/>
    <lineage>
        <taxon>Bacteria</taxon>
        <taxon>Pseudomonadati</taxon>
        <taxon>Bacteroidota</taxon>
        <taxon>Bacteroidia</taxon>
        <taxon>Bacteroidales</taxon>
        <taxon>Dysgonomonadaceae</taxon>
        <taxon>Proteiniphilum</taxon>
    </lineage>
</organism>
<dbReference type="PANTHER" id="PTHR46124">
    <property type="entry name" value="D-AMINOACYL-TRNA DEACYLASE"/>
    <property type="match status" value="1"/>
</dbReference>
<reference evidence="6" key="1">
    <citation type="submission" date="2016-08" db="EMBL/GenBank/DDBJ databases">
        <authorList>
            <person name="Wibberg D."/>
        </authorList>
    </citation>
    <scope>NUCLEOTIDE SEQUENCE [LARGE SCALE GENOMIC DNA]</scope>
</reference>
<feature type="binding site" evidence="4">
    <location>
        <position position="9"/>
    </location>
    <ligand>
        <name>a divalent metal cation</name>
        <dbReference type="ChEBI" id="CHEBI:60240"/>
        <label>1</label>
    </ligand>
</feature>
<evidence type="ECO:0000256" key="3">
    <source>
        <dbReference type="ARBA" id="ARBA00022801"/>
    </source>
</evidence>
<dbReference type="STRING" id="1642647.PSM36_1005"/>
<dbReference type="AlphaFoldDB" id="A0A1R3SWA8"/>
<feature type="binding site" evidence="4">
    <location>
        <position position="7"/>
    </location>
    <ligand>
        <name>a divalent metal cation</name>
        <dbReference type="ChEBI" id="CHEBI:60240"/>
        <label>1</label>
    </ligand>
</feature>
<dbReference type="KEGG" id="psac:PSM36_1005"/>
<comment type="similarity">
    <text evidence="1">Belongs to the metallo-dependent hydrolases superfamily. TatD-type hydrolase family.</text>
</comment>
<sequence>MNFIDTHAHLFVEEFKDDLHEVVIRAKEVGVKKVLLPNIDETSVSRLKQSVLDYPGFFYPMMGLHPTSVTGDWGKQLDIIYGELNSGGYIAVGEIGIDLYWDTSLKEAQINAFEEQLKWSIERDLPVSIHFRNATGEVIESIRRVGASSLRGVFHSFGGTKAELEAILELDNFLIGINGVVTFKNSGLSETLKHCPADRVVLETDSPYLAPVPYRGKRNESAYLLYVITQLAAIWNESRESIARITGRNANDLFKLGD</sequence>
<gene>
    <name evidence="5" type="ORF">PSM36_1005</name>
</gene>
<evidence type="ECO:0000256" key="1">
    <source>
        <dbReference type="ARBA" id="ARBA00009275"/>
    </source>
</evidence>
<dbReference type="RefSeq" id="WP_076929355.1">
    <property type="nucleotide sequence ID" value="NZ_LT605205.1"/>
</dbReference>
<keyword evidence="3" id="KW-0378">Hydrolase</keyword>
<dbReference type="EMBL" id="LT605205">
    <property type="protein sequence ID" value="SCD19831.1"/>
    <property type="molecule type" value="Genomic_DNA"/>
</dbReference>
<feature type="binding site" evidence="4">
    <location>
        <position position="94"/>
    </location>
    <ligand>
        <name>a divalent metal cation</name>
        <dbReference type="ChEBI" id="CHEBI:60240"/>
        <label>1</label>
    </ligand>
</feature>
<evidence type="ECO:0000256" key="2">
    <source>
        <dbReference type="ARBA" id="ARBA00022723"/>
    </source>
</evidence>
<proteinExistence type="inferred from homology"/>
<dbReference type="GO" id="GO:0005829">
    <property type="term" value="C:cytosol"/>
    <property type="evidence" value="ECO:0007669"/>
    <property type="project" value="TreeGrafter"/>
</dbReference>
<evidence type="ECO:0000313" key="5">
    <source>
        <dbReference type="EMBL" id="SCD19831.1"/>
    </source>
</evidence>
<dbReference type="PANTHER" id="PTHR46124:SF4">
    <property type="entry name" value="HYDROLASE TATD"/>
    <property type="match status" value="1"/>
</dbReference>